<dbReference type="InterPro" id="IPR019819">
    <property type="entry name" value="Carboxylesterase_B_CS"/>
</dbReference>
<accession>A0A8E0RS84</accession>
<name>A0A8E0RS84_9TREM</name>
<dbReference type="Gene3D" id="3.40.50.1820">
    <property type="entry name" value="alpha/beta hydrolase"/>
    <property type="match status" value="2"/>
</dbReference>
<dbReference type="InterPro" id="IPR029058">
    <property type="entry name" value="AB_hydrolase_fold"/>
</dbReference>
<feature type="domain" description="Carboxylesterase type B" evidence="4">
    <location>
        <begin position="173"/>
        <end position="464"/>
    </location>
</feature>
<dbReference type="PROSITE" id="PS00941">
    <property type="entry name" value="CARBOXYLESTERASE_B_2"/>
    <property type="match status" value="1"/>
</dbReference>
<comment type="similarity">
    <text evidence="1">Belongs to the type-B carboxylesterase/lipase family.</text>
</comment>
<dbReference type="Proteomes" id="UP000728185">
    <property type="component" value="Unassembled WGS sequence"/>
</dbReference>
<evidence type="ECO:0000313" key="6">
    <source>
        <dbReference type="Proteomes" id="UP000728185"/>
    </source>
</evidence>
<keyword evidence="6" id="KW-1185">Reference proteome</keyword>
<dbReference type="InterPro" id="IPR051093">
    <property type="entry name" value="Neuroligin/BSAL"/>
</dbReference>
<comment type="caution">
    <text evidence="5">The sequence shown here is derived from an EMBL/GenBank/DDBJ whole genome shotgun (WGS) entry which is preliminary data.</text>
</comment>
<evidence type="ECO:0000256" key="2">
    <source>
        <dbReference type="ARBA" id="ARBA00022729"/>
    </source>
</evidence>
<proteinExistence type="inferred from homology"/>
<dbReference type="EMBL" id="LUCM01007197">
    <property type="protein sequence ID" value="KAA0190317.1"/>
    <property type="molecule type" value="Genomic_DNA"/>
</dbReference>
<keyword evidence="3" id="KW-0812">Transmembrane</keyword>
<dbReference type="OrthoDB" id="6846267at2759"/>
<dbReference type="Pfam" id="PF00135">
    <property type="entry name" value="COesterase"/>
    <property type="match status" value="2"/>
</dbReference>
<evidence type="ECO:0000259" key="4">
    <source>
        <dbReference type="Pfam" id="PF00135"/>
    </source>
</evidence>
<dbReference type="SUPFAM" id="SSF53474">
    <property type="entry name" value="alpha/beta-Hydrolases"/>
    <property type="match status" value="1"/>
</dbReference>
<reference evidence="5" key="1">
    <citation type="submission" date="2019-05" db="EMBL/GenBank/DDBJ databases">
        <title>Annotation for the trematode Fasciolopsis buski.</title>
        <authorList>
            <person name="Choi Y.-J."/>
        </authorList>
    </citation>
    <scope>NUCLEOTIDE SEQUENCE</scope>
    <source>
        <strain evidence="5">HT</strain>
        <tissue evidence="5">Whole worm</tissue>
    </source>
</reference>
<evidence type="ECO:0000313" key="5">
    <source>
        <dbReference type="EMBL" id="KAA0190317.1"/>
    </source>
</evidence>
<keyword evidence="3" id="KW-1133">Transmembrane helix</keyword>
<sequence>MQYEGYLKAFLKVIPPMSEDCLYLNIFYPNRTYEDPTTRYPVIVHIHGGSYVCGSNHLYPGHVLASMGVVFVSINYRLGPFDLFHKVIMMSGSDLSCWAVTDPNRVRSRYYAIELGRALGCPSVQGDQVAASQAAMRGDQWKPPAASDVPEGQFGNGSAKPRLTIPYAARIDSPALVRCMRYQKTAEEISRLSFLTPLDGAPNFIWSPVVDGTSGFLPRVPLEERKQGRFDALPILAGVTHDEGSQFLLSNLLRWEGRRFRIQNFTDAVVRRTIGNFLNSEKVFRFQATAEELYTRYTWWPNMANNSARWENMVALISDYIINAPLDTVLRFHADLTPKAYFYEFAYVSPNDTLSSPERGVYHGAEQPFLFGFPFLDEKFWKRYFGGPNLPRLANRTYFYPHDTNVSEFVMEAWTNFAKYGNPTPQSYRNIIWPAFKRPWEGYLFISLNSTPKFHFRPGQMAFWRERFFRLAEPLSPSPPLYYFPLFDAQLATVVLGLLLVLVVILLGVMIALLVRRPRPEQFRHSVRLAPPAAAPSSAFQTAFDDAFTTHSVVTPLCSQYATQSGVYPQPTAHENGSMDSQRKYGSNCHLNLRGVTCSRRIHPPPPPPMATHNRRIDRERDSYRAAEMEHYSLESLPKFSQAVDI</sequence>
<dbReference type="InterPro" id="IPR002018">
    <property type="entry name" value="CarbesteraseB"/>
</dbReference>
<dbReference type="PANTHER" id="PTHR43903">
    <property type="entry name" value="NEUROLIGIN"/>
    <property type="match status" value="1"/>
</dbReference>
<feature type="domain" description="Carboxylesterase type B" evidence="4">
    <location>
        <begin position="17"/>
        <end position="81"/>
    </location>
</feature>
<gene>
    <name evidence="5" type="ORF">FBUS_08351</name>
</gene>
<keyword evidence="3" id="KW-0472">Membrane</keyword>
<feature type="transmembrane region" description="Helical" evidence="3">
    <location>
        <begin position="491"/>
        <end position="515"/>
    </location>
</feature>
<evidence type="ECO:0000256" key="1">
    <source>
        <dbReference type="ARBA" id="ARBA00005964"/>
    </source>
</evidence>
<evidence type="ECO:0000256" key="3">
    <source>
        <dbReference type="SAM" id="Phobius"/>
    </source>
</evidence>
<protein>
    <submittedName>
        <fullName evidence="5">Neuroligin-4 Y-linked</fullName>
    </submittedName>
</protein>
<keyword evidence="2" id="KW-0732">Signal</keyword>
<dbReference type="AlphaFoldDB" id="A0A8E0RS84"/>
<organism evidence="5 6">
    <name type="scientific">Fasciolopsis buskii</name>
    <dbReference type="NCBI Taxonomy" id="27845"/>
    <lineage>
        <taxon>Eukaryota</taxon>
        <taxon>Metazoa</taxon>
        <taxon>Spiralia</taxon>
        <taxon>Lophotrochozoa</taxon>
        <taxon>Platyhelminthes</taxon>
        <taxon>Trematoda</taxon>
        <taxon>Digenea</taxon>
        <taxon>Plagiorchiida</taxon>
        <taxon>Echinostomata</taxon>
        <taxon>Echinostomatoidea</taxon>
        <taxon>Fasciolidae</taxon>
        <taxon>Fasciolopsis</taxon>
    </lineage>
</organism>